<name>A0A9P6ZU96_9AGAM</name>
<accession>A0A9P6ZU96</accession>
<organism evidence="2 3">
    <name type="scientific">Suillus placidus</name>
    <dbReference type="NCBI Taxonomy" id="48579"/>
    <lineage>
        <taxon>Eukaryota</taxon>
        <taxon>Fungi</taxon>
        <taxon>Dikarya</taxon>
        <taxon>Basidiomycota</taxon>
        <taxon>Agaricomycotina</taxon>
        <taxon>Agaricomycetes</taxon>
        <taxon>Agaricomycetidae</taxon>
        <taxon>Boletales</taxon>
        <taxon>Suillineae</taxon>
        <taxon>Suillaceae</taxon>
        <taxon>Suillus</taxon>
    </lineage>
</organism>
<dbReference type="AlphaFoldDB" id="A0A9P6ZU96"/>
<reference evidence="2" key="1">
    <citation type="journal article" date="2020" name="New Phytol.">
        <title>Comparative genomics reveals dynamic genome evolution in host specialist ectomycorrhizal fungi.</title>
        <authorList>
            <person name="Lofgren L.A."/>
            <person name="Nguyen N.H."/>
            <person name="Vilgalys R."/>
            <person name="Ruytinx J."/>
            <person name="Liao H.L."/>
            <person name="Branco S."/>
            <person name="Kuo A."/>
            <person name="LaButti K."/>
            <person name="Lipzen A."/>
            <person name="Andreopoulos W."/>
            <person name="Pangilinan J."/>
            <person name="Riley R."/>
            <person name="Hundley H."/>
            <person name="Na H."/>
            <person name="Barry K."/>
            <person name="Grigoriev I.V."/>
            <person name="Stajich J.E."/>
            <person name="Kennedy P.G."/>
        </authorList>
    </citation>
    <scope>NUCLEOTIDE SEQUENCE</scope>
    <source>
        <strain evidence="2">DOB743</strain>
    </source>
</reference>
<dbReference type="OrthoDB" id="2690580at2759"/>
<keyword evidence="3" id="KW-1185">Reference proteome</keyword>
<comment type="caution">
    <text evidence="2">The sequence shown here is derived from an EMBL/GenBank/DDBJ whole genome shotgun (WGS) entry which is preliminary data.</text>
</comment>
<sequence length="295" mass="33957">MLHYSHPGQKYRQWFHNHNKVQANSKAPTKLQKKWTAQRVIEEERKAEILQQICEEIEEVTGEQPEHKEVLRRYQPTMTAIMHRLDKKELQEAQDKADKWTNQAPDAAVQAKTARKKGEKMVKNFAKEMFAQAGMRVFVLGSWKDEKGGLLTSGRVLPLTCRFDFNEQLGRGSSFMKHKDWQAILPGWEEFIGDVFDQDEDQDATLLGGIRRGTKPYHEFELDCSGSPMLPEMDDLSLETKKAMIQSFLTIHYRICCGKPKVSVPWSDIMKGQSKVISSTYLPDNAKLVEPSKML</sequence>
<evidence type="ECO:0000313" key="2">
    <source>
        <dbReference type="EMBL" id="KAG1776914.1"/>
    </source>
</evidence>
<gene>
    <name evidence="2" type="ORF">EV702DRAFT_1197939</name>
</gene>
<evidence type="ECO:0000256" key="1">
    <source>
        <dbReference type="SAM" id="Coils"/>
    </source>
</evidence>
<protein>
    <submittedName>
        <fullName evidence="2">Uncharacterized protein</fullName>
    </submittedName>
</protein>
<proteinExistence type="predicted"/>
<keyword evidence="1" id="KW-0175">Coiled coil</keyword>
<dbReference type="EMBL" id="JABBWD010000024">
    <property type="protein sequence ID" value="KAG1776914.1"/>
    <property type="molecule type" value="Genomic_DNA"/>
</dbReference>
<feature type="coiled-coil region" evidence="1">
    <location>
        <begin position="40"/>
        <end position="103"/>
    </location>
</feature>
<evidence type="ECO:0000313" key="3">
    <source>
        <dbReference type="Proteomes" id="UP000714275"/>
    </source>
</evidence>
<dbReference type="Proteomes" id="UP000714275">
    <property type="component" value="Unassembled WGS sequence"/>
</dbReference>